<dbReference type="EMBL" id="DMND01000130">
    <property type="protein sequence ID" value="HAN27903.1"/>
    <property type="molecule type" value="Genomic_DNA"/>
</dbReference>
<comment type="subcellular location">
    <subcellularLocation>
        <location evidence="1">Endomembrane system</location>
        <topology evidence="1">Multi-pass membrane protein</topology>
    </subcellularLocation>
</comment>
<dbReference type="GO" id="GO:0012505">
    <property type="term" value="C:endomembrane system"/>
    <property type="evidence" value="ECO:0007669"/>
    <property type="project" value="UniProtKB-SubCell"/>
</dbReference>
<dbReference type="InterPro" id="IPR023298">
    <property type="entry name" value="ATPase_P-typ_TM_dom_sf"/>
</dbReference>
<evidence type="ECO:0000256" key="4">
    <source>
        <dbReference type="ARBA" id="ARBA00022741"/>
    </source>
</evidence>
<evidence type="ECO:0000256" key="7">
    <source>
        <dbReference type="ARBA" id="ARBA00022967"/>
    </source>
</evidence>
<dbReference type="InterPro" id="IPR059000">
    <property type="entry name" value="ATPase_P-type_domA"/>
</dbReference>
<feature type="domain" description="Cation-transporting P-type ATPase N-terminal" evidence="11">
    <location>
        <begin position="18"/>
        <end position="92"/>
    </location>
</feature>
<dbReference type="GO" id="GO:0022857">
    <property type="term" value="F:transmembrane transporter activity"/>
    <property type="evidence" value="ECO:0007669"/>
    <property type="project" value="UniProtKB-ARBA"/>
</dbReference>
<dbReference type="PANTHER" id="PTHR42861">
    <property type="entry name" value="CALCIUM-TRANSPORTING ATPASE"/>
    <property type="match status" value="1"/>
</dbReference>
<dbReference type="Proteomes" id="UP000259273">
    <property type="component" value="Unassembled WGS sequence"/>
</dbReference>
<evidence type="ECO:0000313" key="13">
    <source>
        <dbReference type="Proteomes" id="UP000259273"/>
    </source>
</evidence>
<proteinExistence type="predicted"/>
<dbReference type="InterPro" id="IPR004014">
    <property type="entry name" value="ATPase_P-typ_cation-transptr_N"/>
</dbReference>
<keyword evidence="3 10" id="KW-0812">Transmembrane</keyword>
<feature type="non-terminal residue" evidence="12">
    <location>
        <position position="293"/>
    </location>
</feature>
<accession>A0A3C1KN69</accession>
<evidence type="ECO:0000256" key="6">
    <source>
        <dbReference type="ARBA" id="ARBA00022842"/>
    </source>
</evidence>
<dbReference type="Pfam" id="PF00122">
    <property type="entry name" value="E1-E2_ATPase"/>
    <property type="match status" value="1"/>
</dbReference>
<evidence type="ECO:0000256" key="2">
    <source>
        <dbReference type="ARBA" id="ARBA00022553"/>
    </source>
</evidence>
<evidence type="ECO:0000313" key="12">
    <source>
        <dbReference type="EMBL" id="HAN27903.1"/>
    </source>
</evidence>
<evidence type="ECO:0000256" key="9">
    <source>
        <dbReference type="ARBA" id="ARBA00023136"/>
    </source>
</evidence>
<keyword evidence="6" id="KW-0460">Magnesium</keyword>
<evidence type="ECO:0000259" key="11">
    <source>
        <dbReference type="SMART" id="SM00831"/>
    </source>
</evidence>
<keyword evidence="8 10" id="KW-1133">Transmembrane helix</keyword>
<dbReference type="SUPFAM" id="SSF81653">
    <property type="entry name" value="Calcium ATPase, transduction domain A"/>
    <property type="match status" value="1"/>
</dbReference>
<reference evidence="12 13" key="1">
    <citation type="journal article" date="2018" name="Nat. Biotechnol.">
        <title>A standardized bacterial taxonomy based on genome phylogeny substantially revises the tree of life.</title>
        <authorList>
            <person name="Parks D.H."/>
            <person name="Chuvochina M."/>
            <person name="Waite D.W."/>
            <person name="Rinke C."/>
            <person name="Skarshewski A."/>
            <person name="Chaumeil P.A."/>
            <person name="Hugenholtz P."/>
        </authorList>
    </citation>
    <scope>NUCLEOTIDE SEQUENCE [LARGE SCALE GENOMIC DNA]</scope>
    <source>
        <strain evidence="12">UBA9158</strain>
    </source>
</reference>
<evidence type="ECO:0000256" key="1">
    <source>
        <dbReference type="ARBA" id="ARBA00004127"/>
    </source>
</evidence>
<evidence type="ECO:0000256" key="5">
    <source>
        <dbReference type="ARBA" id="ARBA00022840"/>
    </source>
</evidence>
<keyword evidence="7" id="KW-1278">Translocase</keyword>
<dbReference type="STRING" id="1121937.GCA_000423125_01491"/>
<keyword evidence="5" id="KW-0067">ATP-binding</keyword>
<dbReference type="SMART" id="SM00831">
    <property type="entry name" value="Cation_ATPase_N"/>
    <property type="match status" value="1"/>
</dbReference>
<comment type="caution">
    <text evidence="12">The sequence shown here is derived from an EMBL/GenBank/DDBJ whole genome shotgun (WGS) entry which is preliminary data.</text>
</comment>
<dbReference type="GO" id="GO:0005524">
    <property type="term" value="F:ATP binding"/>
    <property type="evidence" value="ECO:0007669"/>
    <property type="project" value="UniProtKB-KW"/>
</dbReference>
<dbReference type="SUPFAM" id="SSF81665">
    <property type="entry name" value="Calcium ATPase, transmembrane domain M"/>
    <property type="match status" value="1"/>
</dbReference>
<evidence type="ECO:0000256" key="3">
    <source>
        <dbReference type="ARBA" id="ARBA00022692"/>
    </source>
</evidence>
<gene>
    <name evidence="12" type="ORF">DCP75_09325</name>
</gene>
<keyword evidence="9 10" id="KW-0472">Membrane</keyword>
<dbReference type="InterPro" id="IPR008250">
    <property type="entry name" value="ATPase_P-typ_transduc_dom_A_sf"/>
</dbReference>
<evidence type="ECO:0000256" key="10">
    <source>
        <dbReference type="SAM" id="Phobius"/>
    </source>
</evidence>
<feature type="transmembrane region" description="Helical" evidence="10">
    <location>
        <begin position="65"/>
        <end position="90"/>
    </location>
</feature>
<organism evidence="12 13">
    <name type="scientific">Haliea salexigens</name>
    <dbReference type="NCBI Taxonomy" id="287487"/>
    <lineage>
        <taxon>Bacteria</taxon>
        <taxon>Pseudomonadati</taxon>
        <taxon>Pseudomonadota</taxon>
        <taxon>Gammaproteobacteria</taxon>
        <taxon>Cellvibrionales</taxon>
        <taxon>Halieaceae</taxon>
        <taxon>Haliea</taxon>
    </lineage>
</organism>
<keyword evidence="4" id="KW-0547">Nucleotide-binding</keyword>
<dbReference type="AlphaFoldDB" id="A0A3C1KN69"/>
<feature type="transmembrane region" description="Helical" evidence="10">
    <location>
        <begin position="96"/>
        <end position="115"/>
    </location>
</feature>
<dbReference type="Gene3D" id="2.70.150.10">
    <property type="entry name" value="Calcium-transporting ATPase, cytoplasmic transduction domain A"/>
    <property type="match status" value="1"/>
</dbReference>
<dbReference type="FunFam" id="2.70.150.10:FF:000160">
    <property type="entry name" value="Sarcoplasmic/endoplasmic reticulum calcium ATPase 1"/>
    <property type="match status" value="1"/>
</dbReference>
<name>A0A3C1KN69_9GAMM</name>
<dbReference type="Gene3D" id="1.20.1110.10">
    <property type="entry name" value="Calcium-transporting ATPase, transmembrane domain"/>
    <property type="match status" value="1"/>
</dbReference>
<sequence length="293" mass="31625">MSLVMRPEINRGDPRLQQPWTHAPESVADALAVDPSRGLAADESQRRRQRYGSNVFRESKPRPALAILLAQFRSIVVILLFAATALALVMGDGIEALAIGVVIVINTALGFTTEWRATRSMESLRQFARTETTVLRNGRPERIATASVVPGDVVLLEAGDVVPADLRLHEASKLQADESALTGESLPVRKHVDRVAPDATLLERPNIAYGGTSLTRGTGSGLVVATGMDTEFGRIFDQVSTARPQQTPLEKRLDALGKRLVWLVLLMAVLLAVIGVLTSRDLALAIEVSIALS</sequence>
<feature type="transmembrane region" description="Helical" evidence="10">
    <location>
        <begin position="260"/>
        <end position="278"/>
    </location>
</feature>
<dbReference type="Pfam" id="PF00690">
    <property type="entry name" value="Cation_ATPase_N"/>
    <property type="match status" value="1"/>
</dbReference>
<protein>
    <submittedName>
        <fullName evidence="12">ATPase</fullName>
    </submittedName>
</protein>
<keyword evidence="2" id="KW-0597">Phosphoprotein</keyword>
<evidence type="ECO:0000256" key="8">
    <source>
        <dbReference type="ARBA" id="ARBA00022989"/>
    </source>
</evidence>